<dbReference type="EC" id="2.7.7.65" evidence="3"/>
<evidence type="ECO:0000313" key="3">
    <source>
        <dbReference type="EMBL" id="ARU49332.1"/>
    </source>
</evidence>
<feature type="transmembrane region" description="Helical" evidence="1">
    <location>
        <begin position="172"/>
        <end position="193"/>
    </location>
</feature>
<dbReference type="RefSeq" id="WP_087439104.1">
    <property type="nucleotide sequence ID" value="NZ_CP021416.1"/>
</dbReference>
<feature type="transmembrane region" description="Helical" evidence="1">
    <location>
        <begin position="7"/>
        <end position="28"/>
    </location>
</feature>
<dbReference type="InterPro" id="IPR043128">
    <property type="entry name" value="Rev_trsase/Diguanyl_cyclase"/>
</dbReference>
<dbReference type="FunFam" id="3.30.70.270:FF:000001">
    <property type="entry name" value="Diguanylate cyclase domain protein"/>
    <property type="match status" value="1"/>
</dbReference>
<dbReference type="OrthoDB" id="7323245at2"/>
<dbReference type="PROSITE" id="PS50887">
    <property type="entry name" value="GGDEF"/>
    <property type="match status" value="1"/>
</dbReference>
<protein>
    <submittedName>
        <fullName evidence="3">Diguanylate cyclase DosC</fullName>
        <ecNumber evidence="3">2.7.7.65</ecNumber>
    </submittedName>
</protein>
<name>A0A1Y0HML4_9BACT</name>
<dbReference type="PANTHER" id="PTHR46663">
    <property type="entry name" value="DIGUANYLATE CYCLASE DGCT-RELATED"/>
    <property type="match status" value="1"/>
</dbReference>
<dbReference type="GO" id="GO:0052621">
    <property type="term" value="F:diguanylate cyclase activity"/>
    <property type="evidence" value="ECO:0007669"/>
    <property type="project" value="UniProtKB-EC"/>
</dbReference>
<dbReference type="Proteomes" id="UP000196005">
    <property type="component" value="Chromosome"/>
</dbReference>
<reference evidence="4" key="1">
    <citation type="submission" date="2017-05" db="EMBL/GenBank/DDBJ databases">
        <title>Dechlorination kinetics govern the competition between two new strains of the genus Sulfurospirillum.</title>
        <authorList>
            <person name="Buttet G.F."/>
            <person name="Murray A.M."/>
            <person name="Goris T."/>
            <person name="Burion M."/>
            <person name="Lin B."/>
            <person name="Rolle M."/>
            <person name="Maillard J."/>
        </authorList>
    </citation>
    <scope>NUCLEOTIDE SEQUENCE [LARGE SCALE GENOMIC DNA]</scope>
    <source>
        <strain evidence="4">SL2-1</strain>
    </source>
</reference>
<proteinExistence type="predicted"/>
<sequence length="609" mass="68876">MQKKLSLIIVGTIFISFMLLMVISALSIRNLGIKNAEEKAQIIANLVQDGLSAHMLSGTMAQREFFLKKISTAKGVDALWVVRSNSVINQFGKGFSNEVARDSIDEEALNSATVHKQIIEDSGTVKLRVTTPYIATEHGTPNCMQCHQTKEGEVLGSISIVFDITEARTNGILNALMILGFSIVIMLLVFMIINRSMRPLMEIFHSITFVMNKAQEGEYVRRVRCSSQEKEYQNVKFGINSLLDKLEGTLTDIEMTVKKFLALSPNHQPDLLLETQSIVHELSDIYQFKRTIEFDEDKEQVYHRIGSILQHDIGLKDFVLIESGKNDIHPNIVFDASSQKRSINLNCRALRTKQTVTSDQFRDICGLCNTSASHLCIPYLISSDLELLLSIWERTPEELTHTKTLLPKIQNYIDAARPELVSKNLTEILKVSSTTDALTELYNRKYLDEYIEKALSQAKRNGIIYGILMIDIDWFKMVNDTYGHDIGDRAIKALSQALKANIRESDTAFRFGGEEFLVLLYECEDAMVMQIAEKIRLAFEKMPIQSNTSATFYKTLSVGASIFPKDSDSLLKCIKFADIALYNAKDSGRNCCKRFDPSMIETKELRNDF</sequence>
<keyword evidence="3" id="KW-0808">Transferase</keyword>
<dbReference type="PANTHER" id="PTHR46663:SF2">
    <property type="entry name" value="GGDEF DOMAIN-CONTAINING PROTEIN"/>
    <property type="match status" value="1"/>
</dbReference>
<keyword evidence="1" id="KW-0812">Transmembrane</keyword>
<keyword evidence="1" id="KW-1133">Transmembrane helix</keyword>
<evidence type="ECO:0000256" key="1">
    <source>
        <dbReference type="SAM" id="Phobius"/>
    </source>
</evidence>
<dbReference type="Gene3D" id="3.30.450.290">
    <property type="match status" value="1"/>
</dbReference>
<dbReference type="NCBIfam" id="TIGR00254">
    <property type="entry name" value="GGDEF"/>
    <property type="match status" value="1"/>
</dbReference>
<evidence type="ECO:0000313" key="4">
    <source>
        <dbReference type="Proteomes" id="UP000196005"/>
    </source>
</evidence>
<organism evidence="3 4">
    <name type="scientific">Sulfurospirillum diekertiae</name>
    <dbReference type="NCBI Taxonomy" id="1854492"/>
    <lineage>
        <taxon>Bacteria</taxon>
        <taxon>Pseudomonadati</taxon>
        <taxon>Campylobacterota</taxon>
        <taxon>Epsilonproteobacteria</taxon>
        <taxon>Campylobacterales</taxon>
        <taxon>Sulfurospirillaceae</taxon>
        <taxon>Sulfurospirillum</taxon>
    </lineage>
</organism>
<feature type="domain" description="GGDEF" evidence="2">
    <location>
        <begin position="463"/>
        <end position="597"/>
    </location>
</feature>
<dbReference type="Gene3D" id="3.30.70.270">
    <property type="match status" value="1"/>
</dbReference>
<dbReference type="SMART" id="SM00267">
    <property type="entry name" value="GGDEF"/>
    <property type="match status" value="1"/>
</dbReference>
<keyword evidence="4" id="KW-1185">Reference proteome</keyword>
<dbReference type="CDD" id="cd01949">
    <property type="entry name" value="GGDEF"/>
    <property type="match status" value="1"/>
</dbReference>
<dbReference type="SUPFAM" id="SSF55073">
    <property type="entry name" value="Nucleotide cyclase"/>
    <property type="match status" value="1"/>
</dbReference>
<dbReference type="EMBL" id="CP021416">
    <property type="protein sequence ID" value="ARU49332.1"/>
    <property type="molecule type" value="Genomic_DNA"/>
</dbReference>
<dbReference type="KEGG" id="suls:Sdiek1_2180"/>
<dbReference type="AlphaFoldDB" id="A0A1Y0HML4"/>
<accession>A0A1Y0HML4</accession>
<dbReference type="InterPro" id="IPR029787">
    <property type="entry name" value="Nucleotide_cyclase"/>
</dbReference>
<dbReference type="InterPro" id="IPR000160">
    <property type="entry name" value="GGDEF_dom"/>
</dbReference>
<keyword evidence="1" id="KW-0472">Membrane</keyword>
<keyword evidence="3" id="KW-0548">Nucleotidyltransferase</keyword>
<evidence type="ECO:0000259" key="2">
    <source>
        <dbReference type="PROSITE" id="PS50887"/>
    </source>
</evidence>
<dbReference type="InterPro" id="IPR052163">
    <property type="entry name" value="DGC-Regulatory_Protein"/>
</dbReference>
<gene>
    <name evidence="3" type="ORF">Sdiek1_2180</name>
</gene>
<dbReference type="Pfam" id="PF00990">
    <property type="entry name" value="GGDEF"/>
    <property type="match status" value="1"/>
</dbReference>